<dbReference type="GO" id="GO:0006535">
    <property type="term" value="P:cysteine biosynthetic process from serine"/>
    <property type="evidence" value="ECO:0007669"/>
    <property type="project" value="TreeGrafter"/>
</dbReference>
<dbReference type="GO" id="GO:0005737">
    <property type="term" value="C:cytoplasm"/>
    <property type="evidence" value="ECO:0007669"/>
    <property type="project" value="TreeGrafter"/>
</dbReference>
<dbReference type="CDD" id="cd00614">
    <property type="entry name" value="CGS_like"/>
    <property type="match status" value="1"/>
</dbReference>
<reference evidence="8" key="1">
    <citation type="submission" date="2021-01" db="EMBL/GenBank/DDBJ databases">
        <authorList>
            <person name="Corre E."/>
            <person name="Pelletier E."/>
            <person name="Niang G."/>
            <person name="Scheremetjew M."/>
            <person name="Finn R."/>
            <person name="Kale V."/>
            <person name="Holt S."/>
            <person name="Cochrane G."/>
            <person name="Meng A."/>
            <person name="Brown T."/>
            <person name="Cohen L."/>
        </authorList>
    </citation>
    <scope>NUCLEOTIDE SEQUENCE</scope>
    <source>
        <strain evidence="8">RCC927</strain>
    </source>
</reference>
<dbReference type="SUPFAM" id="SSF53383">
    <property type="entry name" value="PLP-dependent transferases"/>
    <property type="match status" value="1"/>
</dbReference>
<dbReference type="PANTHER" id="PTHR43797">
    <property type="entry name" value="HOMOCYSTEINE/CYSTEINE SYNTHASE"/>
    <property type="match status" value="1"/>
</dbReference>
<dbReference type="PANTHER" id="PTHR43797:SF2">
    <property type="entry name" value="HOMOCYSTEINE_CYSTEINE SYNTHASE"/>
    <property type="match status" value="1"/>
</dbReference>
<evidence type="ECO:0000256" key="4">
    <source>
        <dbReference type="ARBA" id="ARBA00022679"/>
    </source>
</evidence>
<dbReference type="InterPro" id="IPR006235">
    <property type="entry name" value="OAc-hSer/O-AcSer_sulfhydrylase"/>
</dbReference>
<evidence type="ECO:0008006" key="9">
    <source>
        <dbReference type="Google" id="ProtNLM"/>
    </source>
</evidence>
<evidence type="ECO:0000256" key="7">
    <source>
        <dbReference type="RuleBase" id="RU362118"/>
    </source>
</evidence>
<dbReference type="InterPro" id="IPR015422">
    <property type="entry name" value="PyrdxlP-dep_Trfase_small"/>
</dbReference>
<dbReference type="Pfam" id="PF01053">
    <property type="entry name" value="Cys_Met_Meta_PP"/>
    <property type="match status" value="1"/>
</dbReference>
<keyword evidence="4" id="KW-0808">Transferase</keyword>
<name>A0A7S3BIS1_9VIRI</name>
<proteinExistence type="inferred from homology"/>
<dbReference type="InterPro" id="IPR015421">
    <property type="entry name" value="PyrdxlP-dep_Trfase_major"/>
</dbReference>
<dbReference type="InterPro" id="IPR015424">
    <property type="entry name" value="PyrdxlP-dep_Trfase"/>
</dbReference>
<protein>
    <recommendedName>
        <fullName evidence="9">O-acetylhomoserine aminocarboxypropyltransferase</fullName>
    </recommendedName>
</protein>
<dbReference type="GO" id="GO:0071269">
    <property type="term" value="P:L-homocysteine biosynthetic process"/>
    <property type="evidence" value="ECO:0007669"/>
    <property type="project" value="TreeGrafter"/>
</dbReference>
<evidence type="ECO:0000256" key="3">
    <source>
        <dbReference type="ARBA" id="ARBA00011881"/>
    </source>
</evidence>
<dbReference type="GO" id="GO:0003961">
    <property type="term" value="F:O-acetylhomoserine aminocarboxypropyltransferase activity"/>
    <property type="evidence" value="ECO:0007669"/>
    <property type="project" value="TreeGrafter"/>
</dbReference>
<dbReference type="PROSITE" id="PS00868">
    <property type="entry name" value="CYS_MET_METAB_PP"/>
    <property type="match status" value="1"/>
</dbReference>
<dbReference type="GO" id="GO:0019346">
    <property type="term" value="P:transsulfuration"/>
    <property type="evidence" value="ECO:0007669"/>
    <property type="project" value="InterPro"/>
</dbReference>
<organism evidence="8">
    <name type="scientific">Prasinoderma singulare</name>
    <dbReference type="NCBI Taxonomy" id="676789"/>
    <lineage>
        <taxon>Eukaryota</taxon>
        <taxon>Viridiplantae</taxon>
        <taxon>Prasinodermophyta</taxon>
        <taxon>Prasinodermophyceae</taxon>
        <taxon>Prasinodermales</taxon>
        <taxon>Prasinodermaceae</taxon>
        <taxon>Prasinoderma</taxon>
    </lineage>
</organism>
<dbReference type="FunFam" id="3.90.1150.10:FF:000033">
    <property type="entry name" value="Cystathionine gamma-synthase"/>
    <property type="match status" value="1"/>
</dbReference>
<comment type="similarity">
    <text evidence="2 7">Belongs to the trans-sulfuration enzymes family.</text>
</comment>
<comment type="subunit">
    <text evidence="3">Homotetramer.</text>
</comment>
<evidence type="ECO:0000256" key="1">
    <source>
        <dbReference type="ARBA" id="ARBA00001933"/>
    </source>
</evidence>
<comment type="cofactor">
    <cofactor evidence="1 7">
        <name>pyridoxal 5'-phosphate</name>
        <dbReference type="ChEBI" id="CHEBI:597326"/>
    </cofactor>
</comment>
<dbReference type="Gene3D" id="3.90.1150.10">
    <property type="entry name" value="Aspartate Aminotransferase, domain 1"/>
    <property type="match status" value="1"/>
</dbReference>
<evidence type="ECO:0000256" key="5">
    <source>
        <dbReference type="ARBA" id="ARBA00022898"/>
    </source>
</evidence>
<feature type="modified residue" description="N6-(pyridoxal phosphate)lysine" evidence="6">
    <location>
        <position position="225"/>
    </location>
</feature>
<dbReference type="InterPro" id="IPR000277">
    <property type="entry name" value="Cys/Met-Metab_PyrdxlP-dep_enz"/>
</dbReference>
<dbReference type="NCBIfam" id="TIGR01326">
    <property type="entry name" value="OAH_OAS_sulfhy"/>
    <property type="match status" value="1"/>
</dbReference>
<dbReference type="GO" id="GO:0030170">
    <property type="term" value="F:pyridoxal phosphate binding"/>
    <property type="evidence" value="ECO:0007669"/>
    <property type="project" value="InterPro"/>
</dbReference>
<evidence type="ECO:0000313" key="8">
    <source>
        <dbReference type="EMBL" id="CAE0136316.1"/>
    </source>
</evidence>
<dbReference type="FunFam" id="3.40.640.10:FF:000035">
    <property type="entry name" value="O-succinylhomoserine sulfhydrylase"/>
    <property type="match status" value="1"/>
</dbReference>
<dbReference type="PIRSF" id="PIRSF001434">
    <property type="entry name" value="CGS"/>
    <property type="match status" value="1"/>
</dbReference>
<dbReference type="InterPro" id="IPR054542">
    <property type="entry name" value="Cys_met_metab_PP"/>
</dbReference>
<dbReference type="GO" id="GO:0004124">
    <property type="term" value="F:cysteine synthase activity"/>
    <property type="evidence" value="ECO:0007669"/>
    <property type="project" value="TreeGrafter"/>
</dbReference>
<evidence type="ECO:0000256" key="6">
    <source>
        <dbReference type="PIRSR" id="PIRSR001434-2"/>
    </source>
</evidence>
<dbReference type="EMBL" id="HBHY01009075">
    <property type="protein sequence ID" value="CAE0136316.1"/>
    <property type="molecule type" value="Transcribed_RNA"/>
</dbReference>
<keyword evidence="5 6" id="KW-0663">Pyridoxal phosphate</keyword>
<dbReference type="Gene3D" id="3.40.640.10">
    <property type="entry name" value="Type I PLP-dependent aspartate aminotransferase-like (Major domain)"/>
    <property type="match status" value="1"/>
</dbReference>
<evidence type="ECO:0000256" key="2">
    <source>
        <dbReference type="ARBA" id="ARBA00009077"/>
    </source>
</evidence>
<dbReference type="AlphaFoldDB" id="A0A7S3BIS1"/>
<sequence length="448" mass="48098">MASDTDDAPLQFNGFDTLALHAGYTPDPEVTYGLGQGAPRGVPVYRTAPYQFKNTEHAANLFALSELGNIYSRLMNPTTHVLESRVAQLEGGHPLAGLALASGTSAVFYAIINLAQAGDNIVSARNLYGGTYTQFNDILPTLGIEVRFVDSNDPNAFAEAADEKTRAFFCETVSNPALEVADLEAISTLAHERNLPLVVDSTFSTPYLTKPFDHGADIVVSSLTKWLGGHGTGVGGIVVDKGGFNWASGAHPLYDTPDTSYGGLRWGHDLPEALAPLAFKLRMLTVPLRNLGACLSADNAWMFLQGIETLSLRMERHCENALKVAEHLERHEKVAWVRYPGLSSDPMYELQKKYIKGKGGPMVVFGIKADDGKAAGQTFIDSLQLHSHVANVGDCKSLAIHPATTTHSQMSPEAQAAGGITPELVRLSVGIESIDDILADIDQALGKI</sequence>
<gene>
    <name evidence="8" type="ORF">PSIN1315_LOCUS5848</name>
</gene>
<accession>A0A7S3BIS1</accession>